<dbReference type="PANTHER" id="PTHR39168:SF1">
    <property type="entry name" value="TRANSCRIPTIONAL REGULATORY PROTEIN"/>
    <property type="match status" value="1"/>
</dbReference>
<dbReference type="Gene3D" id="1.10.10.10">
    <property type="entry name" value="Winged helix-like DNA-binding domain superfamily/Winged helix DNA-binding domain"/>
    <property type="match status" value="1"/>
</dbReference>
<reference evidence="2" key="1">
    <citation type="journal article" date="2016" name="Int. J. Mol. Sci.">
        <title>Comparative genomics of the extreme acidophile Acidithiobacillus thiooxidans reveals intraspecific divergence and niche adaptation.</title>
        <authorList>
            <person name="Zhang X."/>
            <person name="Feng X."/>
            <person name="Tao J."/>
            <person name="Ma L."/>
            <person name="Xiao Y."/>
            <person name="Liang Y."/>
            <person name="Liu X."/>
            <person name="Yin H."/>
        </authorList>
    </citation>
    <scope>NUCLEOTIDE SEQUENCE [LARGE SCALE GENOMIC DNA]</scope>
    <source>
        <strain evidence="2">DXS-W</strain>
    </source>
</reference>
<dbReference type="InterPro" id="IPR011991">
    <property type="entry name" value="ArsR-like_HTH"/>
</dbReference>
<name>A0A1C2I688_ACITH</name>
<feature type="domain" description="HTH arsR-type" evidence="1">
    <location>
        <begin position="1"/>
        <end position="94"/>
    </location>
</feature>
<dbReference type="GO" id="GO:0097063">
    <property type="term" value="F:cadmium ion sensor activity"/>
    <property type="evidence" value="ECO:0007669"/>
    <property type="project" value="TreeGrafter"/>
</dbReference>
<dbReference type="SMART" id="SM00418">
    <property type="entry name" value="HTH_ARSR"/>
    <property type="match status" value="1"/>
</dbReference>
<dbReference type="RefSeq" id="WP_065974271.1">
    <property type="nucleotide sequence ID" value="NZ_LWRY01000133.1"/>
</dbReference>
<dbReference type="GO" id="GO:0046686">
    <property type="term" value="P:response to cadmium ion"/>
    <property type="evidence" value="ECO:0007669"/>
    <property type="project" value="TreeGrafter"/>
</dbReference>
<dbReference type="GO" id="GO:0003677">
    <property type="term" value="F:DNA binding"/>
    <property type="evidence" value="ECO:0007669"/>
    <property type="project" value="TreeGrafter"/>
</dbReference>
<dbReference type="PANTHER" id="PTHR39168">
    <property type="entry name" value="TRANSCRIPTIONAL REGULATOR-RELATED"/>
    <property type="match status" value="1"/>
</dbReference>
<accession>A0A1C2I688</accession>
<evidence type="ECO:0000259" key="1">
    <source>
        <dbReference type="PROSITE" id="PS50987"/>
    </source>
</evidence>
<dbReference type="EMBL" id="LWRY01000133">
    <property type="protein sequence ID" value="OCX71484.1"/>
    <property type="molecule type" value="Genomic_DNA"/>
</dbReference>
<evidence type="ECO:0000313" key="3">
    <source>
        <dbReference type="Proteomes" id="UP000095008"/>
    </source>
</evidence>
<gene>
    <name evidence="2" type="ORF">A6M23_11780</name>
</gene>
<dbReference type="Pfam" id="PF12840">
    <property type="entry name" value="HTH_20"/>
    <property type="match status" value="1"/>
</dbReference>
<dbReference type="CDD" id="cd00090">
    <property type="entry name" value="HTH_ARSR"/>
    <property type="match status" value="1"/>
</dbReference>
<dbReference type="PROSITE" id="PS50987">
    <property type="entry name" value="HTH_ARSR_2"/>
    <property type="match status" value="1"/>
</dbReference>
<dbReference type="SUPFAM" id="SSF46785">
    <property type="entry name" value="Winged helix' DNA-binding domain"/>
    <property type="match status" value="1"/>
</dbReference>
<evidence type="ECO:0000313" key="2">
    <source>
        <dbReference type="EMBL" id="OCX71484.1"/>
    </source>
</evidence>
<organism evidence="2 3">
    <name type="scientific">Acidithiobacillus thiooxidans</name>
    <name type="common">Thiobacillus thiooxidans</name>
    <dbReference type="NCBI Taxonomy" id="930"/>
    <lineage>
        <taxon>Bacteria</taxon>
        <taxon>Pseudomonadati</taxon>
        <taxon>Pseudomonadota</taxon>
        <taxon>Acidithiobacillia</taxon>
        <taxon>Acidithiobacillales</taxon>
        <taxon>Acidithiobacillaceae</taxon>
        <taxon>Acidithiobacillus</taxon>
    </lineage>
</organism>
<dbReference type="GO" id="GO:0010288">
    <property type="term" value="P:response to lead ion"/>
    <property type="evidence" value="ECO:0007669"/>
    <property type="project" value="TreeGrafter"/>
</dbReference>
<sequence>MIEDPDVASVAGLMAVPARAEILLALMHGQSRPAGELARFAGLSPQAATAHLKKLVSGGLLTLVPSGRHRYYCLTSPEVAHAIEALMPLARSARPSPHPKPTQPLQKARSCYDHLAGQLGVAMTDALVRKGYLIENERDYRVTPSGESWFCDLGVNTQPDPRSRRAFTRKCLDWSERRYHLGGVLGAAMLETFLDAGWLARSSSHRRALRITHAGQAELWRHLEIEWR</sequence>
<dbReference type="InterPro" id="IPR052543">
    <property type="entry name" value="HTH_Metal-responsive_Reg"/>
</dbReference>
<dbReference type="Proteomes" id="UP000095008">
    <property type="component" value="Unassembled WGS sequence"/>
</dbReference>
<dbReference type="AlphaFoldDB" id="A0A1C2I688"/>
<dbReference type="OrthoDB" id="9797716at2"/>
<dbReference type="InterPro" id="IPR036390">
    <property type="entry name" value="WH_DNA-bd_sf"/>
</dbReference>
<proteinExistence type="predicted"/>
<dbReference type="InterPro" id="IPR036388">
    <property type="entry name" value="WH-like_DNA-bd_sf"/>
</dbReference>
<keyword evidence="3" id="KW-1185">Reference proteome</keyword>
<dbReference type="GO" id="GO:0032791">
    <property type="term" value="F:lead ion binding"/>
    <property type="evidence" value="ECO:0007669"/>
    <property type="project" value="TreeGrafter"/>
</dbReference>
<protein>
    <recommendedName>
        <fullName evidence="1">HTH arsR-type domain-containing protein</fullName>
    </recommendedName>
</protein>
<dbReference type="InterPro" id="IPR001845">
    <property type="entry name" value="HTH_ArsR_DNA-bd_dom"/>
</dbReference>
<dbReference type="GO" id="GO:0003700">
    <property type="term" value="F:DNA-binding transcription factor activity"/>
    <property type="evidence" value="ECO:0007669"/>
    <property type="project" value="InterPro"/>
</dbReference>
<comment type="caution">
    <text evidence="2">The sequence shown here is derived from an EMBL/GenBank/DDBJ whole genome shotgun (WGS) entry which is preliminary data.</text>
</comment>